<evidence type="ECO:0000313" key="1">
    <source>
        <dbReference type="EMBL" id="GMT13588.1"/>
    </source>
</evidence>
<dbReference type="EMBL" id="BTSY01000002">
    <property type="protein sequence ID" value="GMT13588.1"/>
    <property type="molecule type" value="Genomic_DNA"/>
</dbReference>
<gene>
    <name evidence="1" type="ORF">PFISCL1PPCAC_4885</name>
</gene>
<feature type="non-terminal residue" evidence="1">
    <location>
        <position position="1"/>
    </location>
</feature>
<proteinExistence type="predicted"/>
<protein>
    <recommendedName>
        <fullName evidence="3">Ribosomal protein</fullName>
    </recommendedName>
</protein>
<name>A0AAV5V5N3_9BILA</name>
<evidence type="ECO:0000313" key="2">
    <source>
        <dbReference type="Proteomes" id="UP001432322"/>
    </source>
</evidence>
<reference evidence="1" key="1">
    <citation type="submission" date="2023-10" db="EMBL/GenBank/DDBJ databases">
        <title>Genome assembly of Pristionchus species.</title>
        <authorList>
            <person name="Yoshida K."/>
            <person name="Sommer R.J."/>
        </authorList>
    </citation>
    <scope>NUCLEOTIDE SEQUENCE</scope>
    <source>
        <strain evidence="1">RS5133</strain>
    </source>
</reference>
<dbReference type="AlphaFoldDB" id="A0AAV5V5N3"/>
<feature type="non-terminal residue" evidence="1">
    <location>
        <position position="77"/>
    </location>
</feature>
<sequence length="77" mass="9307">VHITRSAFAGYQSSLSHWLPVHTVQQCPDRFYLRRRKCNCRLPHRKARQLLIRHESSDLFREGNLCERQMVWHHVRG</sequence>
<organism evidence="1 2">
    <name type="scientific">Pristionchus fissidentatus</name>
    <dbReference type="NCBI Taxonomy" id="1538716"/>
    <lineage>
        <taxon>Eukaryota</taxon>
        <taxon>Metazoa</taxon>
        <taxon>Ecdysozoa</taxon>
        <taxon>Nematoda</taxon>
        <taxon>Chromadorea</taxon>
        <taxon>Rhabditida</taxon>
        <taxon>Rhabditina</taxon>
        <taxon>Diplogasteromorpha</taxon>
        <taxon>Diplogasteroidea</taxon>
        <taxon>Neodiplogasteridae</taxon>
        <taxon>Pristionchus</taxon>
    </lineage>
</organism>
<accession>A0AAV5V5N3</accession>
<keyword evidence="2" id="KW-1185">Reference proteome</keyword>
<evidence type="ECO:0008006" key="3">
    <source>
        <dbReference type="Google" id="ProtNLM"/>
    </source>
</evidence>
<comment type="caution">
    <text evidence="1">The sequence shown here is derived from an EMBL/GenBank/DDBJ whole genome shotgun (WGS) entry which is preliminary data.</text>
</comment>
<dbReference type="Proteomes" id="UP001432322">
    <property type="component" value="Unassembled WGS sequence"/>
</dbReference>